<dbReference type="Proteomes" id="UP000189935">
    <property type="component" value="Chromosome I"/>
</dbReference>
<dbReference type="PANTHER" id="PTHR47505:SF1">
    <property type="entry name" value="DNA UTILIZATION PROTEIN YHGH"/>
    <property type="match status" value="1"/>
</dbReference>
<dbReference type="PANTHER" id="PTHR47505">
    <property type="entry name" value="DNA UTILIZATION PROTEIN YHGH"/>
    <property type="match status" value="1"/>
</dbReference>
<organism evidence="4 5">
    <name type="scientific">Bradyrhizobium lablabi</name>
    <dbReference type="NCBI Taxonomy" id="722472"/>
    <lineage>
        <taxon>Bacteria</taxon>
        <taxon>Pseudomonadati</taxon>
        <taxon>Pseudomonadota</taxon>
        <taxon>Alphaproteobacteria</taxon>
        <taxon>Hyphomicrobiales</taxon>
        <taxon>Nitrobacteraceae</taxon>
        <taxon>Bradyrhizobium</taxon>
    </lineage>
</organism>
<evidence type="ECO:0000313" key="4">
    <source>
        <dbReference type="EMBL" id="SHK55058.1"/>
    </source>
</evidence>
<reference evidence="4 5" key="1">
    <citation type="submission" date="2016-11" db="EMBL/GenBank/DDBJ databases">
        <authorList>
            <person name="Jaros S."/>
            <person name="Januszkiewicz K."/>
            <person name="Wedrychowicz H."/>
        </authorList>
    </citation>
    <scope>NUCLEOTIDE SEQUENCE [LARGE SCALE GENOMIC DNA]</scope>
    <source>
        <strain evidence="4 5">GAS499</strain>
    </source>
</reference>
<evidence type="ECO:0000259" key="2">
    <source>
        <dbReference type="Pfam" id="PF00156"/>
    </source>
</evidence>
<dbReference type="InterPro" id="IPR029057">
    <property type="entry name" value="PRTase-like"/>
</dbReference>
<evidence type="ECO:0000256" key="1">
    <source>
        <dbReference type="ARBA" id="ARBA00008007"/>
    </source>
</evidence>
<feature type="domain" description="Double zinc ribbon" evidence="3">
    <location>
        <begin position="33"/>
        <end position="79"/>
    </location>
</feature>
<sequence length="269" mass="29291">MDAEASPSRSIAHRLRGALGACHSAWRHAARLALDIALPTLCVACREPVAGEGVCASCWAKLSFIAPPYCPRLGIPFVYDPGPDLLSMEAIASPPAYARARAAVRYDDVARTLVHALKYQDRTDLAPAMGRWMARAGHELLRDADALVPVPLHWRRGWSRRYNQSGALARVIERQSGVKLASEALRRVRPTQQQIGLSRAQRATNVQGAFKVAPERTADVQGRRLILIDDVLTSGATVDACARALLRAKALSVDVLVFARVVDTHKAPI</sequence>
<dbReference type="InterPro" id="IPR044005">
    <property type="entry name" value="DZR_2"/>
</dbReference>
<dbReference type="Pfam" id="PF18912">
    <property type="entry name" value="DZR_2"/>
    <property type="match status" value="1"/>
</dbReference>
<proteinExistence type="inferred from homology"/>
<feature type="domain" description="Phosphoribosyltransferase" evidence="2">
    <location>
        <begin position="177"/>
        <end position="260"/>
    </location>
</feature>
<comment type="similarity">
    <text evidence="1">Belongs to the ComF/GntX family.</text>
</comment>
<dbReference type="RefSeq" id="WP_079539857.1">
    <property type="nucleotide sequence ID" value="NZ_LT670844.1"/>
</dbReference>
<dbReference type="CDD" id="cd06223">
    <property type="entry name" value="PRTases_typeI"/>
    <property type="match status" value="1"/>
</dbReference>
<protein>
    <submittedName>
        <fullName evidence="4">ComF family protein</fullName>
    </submittedName>
</protein>
<dbReference type="Gene3D" id="3.40.50.2020">
    <property type="match status" value="1"/>
</dbReference>
<evidence type="ECO:0000259" key="3">
    <source>
        <dbReference type="Pfam" id="PF18912"/>
    </source>
</evidence>
<dbReference type="OrthoDB" id="9779910at2"/>
<dbReference type="AlphaFoldDB" id="A0A1M6TE54"/>
<evidence type="ECO:0000313" key="5">
    <source>
        <dbReference type="Proteomes" id="UP000189935"/>
    </source>
</evidence>
<dbReference type="InterPro" id="IPR000836">
    <property type="entry name" value="PRTase_dom"/>
</dbReference>
<dbReference type="Pfam" id="PF00156">
    <property type="entry name" value="Pribosyltran"/>
    <property type="match status" value="1"/>
</dbReference>
<gene>
    <name evidence="4" type="ORF">SAMN05444159_3554</name>
</gene>
<dbReference type="EMBL" id="LT670844">
    <property type="protein sequence ID" value="SHK55058.1"/>
    <property type="molecule type" value="Genomic_DNA"/>
</dbReference>
<dbReference type="SUPFAM" id="SSF53271">
    <property type="entry name" value="PRTase-like"/>
    <property type="match status" value="1"/>
</dbReference>
<accession>A0A1M6TE54</accession>
<name>A0A1M6TE54_9BRAD</name>
<dbReference type="InterPro" id="IPR051910">
    <property type="entry name" value="ComF/GntX_DNA_util-trans"/>
</dbReference>